<evidence type="ECO:0000256" key="4">
    <source>
        <dbReference type="ARBA" id="ARBA00022692"/>
    </source>
</evidence>
<feature type="transmembrane region" description="Helical" evidence="8">
    <location>
        <begin position="286"/>
        <end position="306"/>
    </location>
</feature>
<dbReference type="PANTHER" id="PTHR22926:SF3">
    <property type="entry name" value="UNDECAPRENYL-PHOSPHATE ALPHA-N-ACETYLGLUCOSAMINYL 1-PHOSPHATE TRANSFERASE"/>
    <property type="match status" value="1"/>
</dbReference>
<dbReference type="KEGG" id="oho:Oweho_3316"/>
<keyword evidence="6 8" id="KW-0472">Membrane</keyword>
<keyword evidence="3 9" id="KW-0808">Transferase</keyword>
<feature type="transmembrane region" description="Helical" evidence="8">
    <location>
        <begin position="162"/>
        <end position="180"/>
    </location>
</feature>
<evidence type="ECO:0000256" key="7">
    <source>
        <dbReference type="PIRSR" id="PIRSR600715-1"/>
    </source>
</evidence>
<dbReference type="PATRIC" id="fig|926562.3.peg.3336"/>
<dbReference type="GO" id="GO:0071555">
    <property type="term" value="P:cell wall organization"/>
    <property type="evidence" value="ECO:0007669"/>
    <property type="project" value="TreeGrafter"/>
</dbReference>
<reference evidence="9 10" key="1">
    <citation type="journal article" date="2012" name="Stand. Genomic Sci.">
        <title>Genome sequence of the orange-pigmented seawater bacterium Owenweeksia hongkongensis type strain (UST20020801(T)).</title>
        <authorList>
            <person name="Riedel T."/>
            <person name="Held B."/>
            <person name="Nolan M."/>
            <person name="Lucas S."/>
            <person name="Lapidus A."/>
            <person name="Tice H."/>
            <person name="Del Rio T.G."/>
            <person name="Cheng J.F."/>
            <person name="Han C."/>
            <person name="Tapia R."/>
            <person name="Goodwin L.A."/>
            <person name="Pitluck S."/>
            <person name="Liolios K."/>
            <person name="Mavromatis K."/>
            <person name="Pagani I."/>
            <person name="Ivanova N."/>
            <person name="Mikhailova N."/>
            <person name="Pati A."/>
            <person name="Chen A."/>
            <person name="Palaniappan K."/>
            <person name="Rohde M."/>
            <person name="Tindall B.J."/>
            <person name="Detter J.C."/>
            <person name="Goker M."/>
            <person name="Woyke T."/>
            <person name="Bristow J."/>
            <person name="Eisen J.A."/>
            <person name="Markowitz V."/>
            <person name="Hugenholtz P."/>
            <person name="Klenk H.P."/>
            <person name="Kyrpides N.C."/>
        </authorList>
    </citation>
    <scope>NUCLEOTIDE SEQUENCE</scope>
    <source>
        <strain evidence="10">DSM 17368 / JCM 12287 / NRRL B-23963</strain>
    </source>
</reference>
<gene>
    <name evidence="9" type="ordered locus">Oweho_3316</name>
</gene>
<dbReference type="eggNOG" id="COG0472">
    <property type="taxonomic scope" value="Bacteria"/>
</dbReference>
<dbReference type="STRING" id="926562.Oweho_3316"/>
<proteinExistence type="predicted"/>
<accession>G8R4V3</accession>
<dbReference type="OrthoDB" id="9783652at2"/>
<keyword evidence="2" id="KW-1003">Cell membrane</keyword>
<comment type="cofactor">
    <cofactor evidence="7">
        <name>Mg(2+)</name>
        <dbReference type="ChEBI" id="CHEBI:18420"/>
    </cofactor>
</comment>
<name>G8R4V3_OWEHD</name>
<comment type="subcellular location">
    <subcellularLocation>
        <location evidence="1">Cell membrane</location>
        <topology evidence="1">Multi-pass membrane protein</topology>
    </subcellularLocation>
</comment>
<evidence type="ECO:0000256" key="3">
    <source>
        <dbReference type="ARBA" id="ARBA00022679"/>
    </source>
</evidence>
<dbReference type="GO" id="GO:0046872">
    <property type="term" value="F:metal ion binding"/>
    <property type="evidence" value="ECO:0007669"/>
    <property type="project" value="UniProtKB-KW"/>
</dbReference>
<evidence type="ECO:0000256" key="2">
    <source>
        <dbReference type="ARBA" id="ARBA00022475"/>
    </source>
</evidence>
<dbReference type="CDD" id="cd06854">
    <property type="entry name" value="GT_WbpL_WbcO_like"/>
    <property type="match status" value="1"/>
</dbReference>
<feature type="transmembrane region" description="Helical" evidence="8">
    <location>
        <begin position="187"/>
        <end position="210"/>
    </location>
</feature>
<organism evidence="9 10">
    <name type="scientific">Owenweeksia hongkongensis (strain DSM 17368 / CIP 108786 / JCM 12287 / NRRL B-23963 / UST20020801)</name>
    <dbReference type="NCBI Taxonomy" id="926562"/>
    <lineage>
        <taxon>Bacteria</taxon>
        <taxon>Pseudomonadati</taxon>
        <taxon>Bacteroidota</taxon>
        <taxon>Flavobacteriia</taxon>
        <taxon>Flavobacteriales</taxon>
        <taxon>Owenweeksiaceae</taxon>
        <taxon>Owenweeksia</taxon>
    </lineage>
</organism>
<feature type="transmembrane region" description="Helical" evidence="8">
    <location>
        <begin position="6"/>
        <end position="27"/>
    </location>
</feature>
<feature type="transmembrane region" description="Helical" evidence="8">
    <location>
        <begin position="139"/>
        <end position="156"/>
    </location>
</feature>
<dbReference type="GO" id="GO:0005886">
    <property type="term" value="C:plasma membrane"/>
    <property type="evidence" value="ECO:0007669"/>
    <property type="project" value="UniProtKB-SubCell"/>
</dbReference>
<dbReference type="PANTHER" id="PTHR22926">
    <property type="entry name" value="PHOSPHO-N-ACETYLMURAMOYL-PENTAPEPTIDE-TRANSFERASE"/>
    <property type="match status" value="1"/>
</dbReference>
<protein>
    <submittedName>
        <fullName evidence="9">UDP-N-acetylmuramyl pentapeptide phosphotransferase/UDP-N-acetylglucosamine-1-phosphate transferase</fullName>
    </submittedName>
</protein>
<dbReference type="RefSeq" id="WP_014203614.1">
    <property type="nucleotide sequence ID" value="NC_016599.1"/>
</dbReference>
<evidence type="ECO:0000256" key="8">
    <source>
        <dbReference type="SAM" id="Phobius"/>
    </source>
</evidence>
<sequence>MIYTVVSVLLVVAILLYFRIADRYNIIDKPNERSSHSSVTIRGGGIIFPIAILLWFLFFGFQYPWFTLGVLLISVISFLDDILTLSTKPRLAIHLLSVALLMYDLGIYSFPAYWWIIAFVLIIGWINAFNFMDGINGITAFYAISVLIPVGVYNMMQEVLPLSLILISAISAVIFAFFNARKKAKTFAGDVGSVSMAFIIAFLLITIILATGRWEFICFVAVYGVDAVLTIIHRLSKKENIFKPHRSHLYQYLANEMKVPHIGVAALYAFLQLMISFVVIKLIDSQLLPLVAFSILVVLSVIYTFAKSRILRTIKA</sequence>
<dbReference type="Proteomes" id="UP000005631">
    <property type="component" value="Chromosome"/>
</dbReference>
<dbReference type="HOGENOM" id="CLU_023982_3_0_10"/>
<evidence type="ECO:0000256" key="1">
    <source>
        <dbReference type="ARBA" id="ARBA00004651"/>
    </source>
</evidence>
<keyword evidence="7" id="KW-0479">Metal-binding</keyword>
<feature type="transmembrane region" description="Helical" evidence="8">
    <location>
        <begin position="216"/>
        <end position="236"/>
    </location>
</feature>
<keyword evidence="4 8" id="KW-0812">Transmembrane</keyword>
<keyword evidence="5 8" id="KW-1133">Transmembrane helix</keyword>
<feature type="transmembrane region" description="Helical" evidence="8">
    <location>
        <begin position="63"/>
        <end position="79"/>
    </location>
</feature>
<evidence type="ECO:0000256" key="6">
    <source>
        <dbReference type="ARBA" id="ARBA00023136"/>
    </source>
</evidence>
<dbReference type="AlphaFoldDB" id="G8R4V3"/>
<dbReference type="GO" id="GO:0016780">
    <property type="term" value="F:phosphotransferase activity, for other substituted phosphate groups"/>
    <property type="evidence" value="ECO:0007669"/>
    <property type="project" value="InterPro"/>
</dbReference>
<feature type="binding site" evidence="7">
    <location>
        <position position="190"/>
    </location>
    <ligand>
        <name>Mg(2+)</name>
        <dbReference type="ChEBI" id="CHEBI:18420"/>
    </ligand>
</feature>
<feature type="transmembrane region" description="Helical" evidence="8">
    <location>
        <begin position="39"/>
        <end position="57"/>
    </location>
</feature>
<feature type="binding site" evidence="7">
    <location>
        <position position="130"/>
    </location>
    <ligand>
        <name>Mg(2+)</name>
        <dbReference type="ChEBI" id="CHEBI:18420"/>
    </ligand>
</feature>
<dbReference type="GO" id="GO:0009103">
    <property type="term" value="P:lipopolysaccharide biosynthetic process"/>
    <property type="evidence" value="ECO:0007669"/>
    <property type="project" value="TreeGrafter"/>
</dbReference>
<feature type="transmembrane region" description="Helical" evidence="8">
    <location>
        <begin position="114"/>
        <end position="132"/>
    </location>
</feature>
<evidence type="ECO:0000313" key="9">
    <source>
        <dbReference type="EMBL" id="AEV34267.1"/>
    </source>
</evidence>
<dbReference type="InterPro" id="IPR000715">
    <property type="entry name" value="Glycosyl_transferase_4"/>
</dbReference>
<dbReference type="Pfam" id="PF00953">
    <property type="entry name" value="Glycos_transf_4"/>
    <property type="match status" value="1"/>
</dbReference>
<feature type="transmembrane region" description="Helical" evidence="8">
    <location>
        <begin position="257"/>
        <end position="280"/>
    </location>
</feature>
<keyword evidence="7" id="KW-0460">Magnesium</keyword>
<evidence type="ECO:0000256" key="5">
    <source>
        <dbReference type="ARBA" id="ARBA00022989"/>
    </source>
</evidence>
<dbReference type="GO" id="GO:0044038">
    <property type="term" value="P:cell wall macromolecule biosynthetic process"/>
    <property type="evidence" value="ECO:0007669"/>
    <property type="project" value="TreeGrafter"/>
</dbReference>
<evidence type="ECO:0000313" key="10">
    <source>
        <dbReference type="Proteomes" id="UP000005631"/>
    </source>
</evidence>
<keyword evidence="10" id="KW-1185">Reference proteome</keyword>
<dbReference type="EMBL" id="CP003156">
    <property type="protein sequence ID" value="AEV34267.1"/>
    <property type="molecule type" value="Genomic_DNA"/>
</dbReference>